<keyword evidence="2 5" id="KW-0812">Transmembrane</keyword>
<evidence type="ECO:0000313" key="6">
    <source>
        <dbReference type="EMBL" id="HJF45812.1"/>
    </source>
</evidence>
<gene>
    <name evidence="6" type="ORF">K8U72_08555</name>
</gene>
<keyword evidence="3 5" id="KW-1133">Transmembrane helix</keyword>
<name>A0A921GFF6_9ACTN</name>
<evidence type="ECO:0000256" key="1">
    <source>
        <dbReference type="ARBA" id="ARBA00004141"/>
    </source>
</evidence>
<dbReference type="PANTHER" id="PTHR33514:SF13">
    <property type="entry name" value="PROTEIN ABCI12, CHLOROPLASTIC"/>
    <property type="match status" value="1"/>
</dbReference>
<organism evidence="6 7">
    <name type="scientific">Thermophilibacter provencensis</name>
    <dbReference type="NCBI Taxonomy" id="1852386"/>
    <lineage>
        <taxon>Bacteria</taxon>
        <taxon>Bacillati</taxon>
        <taxon>Actinomycetota</taxon>
        <taxon>Coriobacteriia</taxon>
        <taxon>Coriobacteriales</taxon>
        <taxon>Atopobiaceae</taxon>
        <taxon>Thermophilibacter</taxon>
    </lineage>
</organism>
<evidence type="ECO:0000256" key="2">
    <source>
        <dbReference type="ARBA" id="ARBA00022692"/>
    </source>
</evidence>
<evidence type="ECO:0000256" key="4">
    <source>
        <dbReference type="ARBA" id="ARBA00023136"/>
    </source>
</evidence>
<dbReference type="AlphaFoldDB" id="A0A921GFF6"/>
<dbReference type="RefSeq" id="WP_274959490.1">
    <property type="nucleotide sequence ID" value="NZ_DYWQ01000130.1"/>
</dbReference>
<dbReference type="GO" id="GO:0005886">
    <property type="term" value="C:plasma membrane"/>
    <property type="evidence" value="ECO:0007669"/>
    <property type="project" value="UniProtKB-ARBA"/>
</dbReference>
<protein>
    <submittedName>
        <fullName evidence="6">Energy-coupling factor transporter transmembrane protein EcfT</fullName>
    </submittedName>
</protein>
<evidence type="ECO:0000256" key="3">
    <source>
        <dbReference type="ARBA" id="ARBA00022989"/>
    </source>
</evidence>
<dbReference type="Pfam" id="PF02361">
    <property type="entry name" value="CbiQ"/>
    <property type="match status" value="1"/>
</dbReference>
<evidence type="ECO:0000313" key="7">
    <source>
        <dbReference type="Proteomes" id="UP000697330"/>
    </source>
</evidence>
<evidence type="ECO:0000256" key="5">
    <source>
        <dbReference type="SAM" id="Phobius"/>
    </source>
</evidence>
<reference evidence="6" key="2">
    <citation type="submission" date="2021-09" db="EMBL/GenBank/DDBJ databases">
        <authorList>
            <person name="Gilroy R."/>
        </authorList>
    </citation>
    <scope>NUCLEOTIDE SEQUENCE</scope>
    <source>
        <strain evidence="6">CHK124-7917</strain>
    </source>
</reference>
<proteinExistence type="predicted"/>
<reference evidence="6" key="1">
    <citation type="journal article" date="2021" name="PeerJ">
        <title>Extensive microbial diversity within the chicken gut microbiome revealed by metagenomics and culture.</title>
        <authorList>
            <person name="Gilroy R."/>
            <person name="Ravi A."/>
            <person name="Getino M."/>
            <person name="Pursley I."/>
            <person name="Horton D.L."/>
            <person name="Alikhan N.F."/>
            <person name="Baker D."/>
            <person name="Gharbi K."/>
            <person name="Hall N."/>
            <person name="Watson M."/>
            <person name="Adriaenssens E.M."/>
            <person name="Foster-Nyarko E."/>
            <person name="Jarju S."/>
            <person name="Secka A."/>
            <person name="Antonio M."/>
            <person name="Oren A."/>
            <person name="Chaudhuri R.R."/>
            <person name="La Ragione R."/>
            <person name="Hildebrand F."/>
            <person name="Pallen M.J."/>
        </authorList>
    </citation>
    <scope>NUCLEOTIDE SEQUENCE</scope>
    <source>
        <strain evidence="6">CHK124-7917</strain>
    </source>
</reference>
<comment type="subcellular location">
    <subcellularLocation>
        <location evidence="1">Membrane</location>
        <topology evidence="1">Multi-pass membrane protein</topology>
    </subcellularLocation>
</comment>
<feature type="transmembrane region" description="Helical" evidence="5">
    <location>
        <begin position="147"/>
        <end position="169"/>
    </location>
</feature>
<feature type="transmembrane region" description="Helical" evidence="5">
    <location>
        <begin position="110"/>
        <end position="127"/>
    </location>
</feature>
<comment type="caution">
    <text evidence="6">The sequence shown here is derived from an EMBL/GenBank/DDBJ whole genome shotgun (WGS) entry which is preliminary data.</text>
</comment>
<accession>A0A921GFF6</accession>
<dbReference type="PANTHER" id="PTHR33514">
    <property type="entry name" value="PROTEIN ABCI12, CHLOROPLASTIC"/>
    <property type="match status" value="1"/>
</dbReference>
<sequence length="243" mass="25779">MRSPSGYVWADSPLHRMGAAPKLVGLLACALLVVLATTPLELLAVSAGSCALVAASRVGWRAAGRAAWGLRWFLLMVLAMNALFFSDADPLISLGPAHLTLAGLAQGARVVVRTLLVVVLGTLLTATTRPQELVGGVRRLLRPLGRLGLPAEAAALAVGVTVQFVPTLLRESRQLMRAQEIRCGGVASHGIVRRAVSYVRLLVPIFVSAMRRADELSCAMEARGYRIDLPRAAAPAGEGKRHQ</sequence>
<keyword evidence="4 5" id="KW-0472">Membrane</keyword>
<feature type="transmembrane region" description="Helical" evidence="5">
    <location>
        <begin position="70"/>
        <end position="89"/>
    </location>
</feature>
<dbReference type="Proteomes" id="UP000697330">
    <property type="component" value="Unassembled WGS sequence"/>
</dbReference>
<dbReference type="CDD" id="cd16914">
    <property type="entry name" value="EcfT"/>
    <property type="match status" value="1"/>
</dbReference>
<dbReference type="EMBL" id="DYWQ01000130">
    <property type="protein sequence ID" value="HJF45812.1"/>
    <property type="molecule type" value="Genomic_DNA"/>
</dbReference>
<dbReference type="InterPro" id="IPR003339">
    <property type="entry name" value="ABC/ECF_trnsptr_transmembrane"/>
</dbReference>